<dbReference type="STRING" id="3827.A0A1S3EJE2"/>
<name>A0A1S3EJE2_CICAR</name>
<gene>
    <name evidence="3" type="primary">LOC105851179</name>
</gene>
<accession>A0A1S3EJE2</accession>
<dbReference type="Gene3D" id="3.40.50.10190">
    <property type="entry name" value="BRCT domain"/>
    <property type="match status" value="1"/>
</dbReference>
<dbReference type="Proteomes" id="UP000087171">
    <property type="component" value="Unplaced"/>
</dbReference>
<dbReference type="GO" id="GO:0000077">
    <property type="term" value="P:DNA damage checkpoint signaling"/>
    <property type="evidence" value="ECO:0007669"/>
    <property type="project" value="TreeGrafter"/>
</dbReference>
<dbReference type="PANTHER" id="PTHR15321">
    <property type="entry name" value="TUMOR SUPPRESSOR P53-BINDING PROTEIN 1"/>
    <property type="match status" value="1"/>
</dbReference>
<dbReference type="GO" id="GO:0045944">
    <property type="term" value="P:positive regulation of transcription by RNA polymerase II"/>
    <property type="evidence" value="ECO:0007669"/>
    <property type="project" value="TreeGrafter"/>
</dbReference>
<sequence>MTIKMEMEVALHYLKTIKFLYGCAVGASILKVDWLTDCLATGTILPPEKYMILPNRNDMKWTRIGMAVHHRIQNHIFDRVGIMLHGKHSFCTKFACIIKVRYFFHPLFLLEY</sequence>
<dbReference type="Pfam" id="PF16770">
    <property type="entry name" value="RTT107_BRCT_5"/>
    <property type="match status" value="1"/>
</dbReference>
<reference evidence="3" key="1">
    <citation type="submission" date="2025-08" db="UniProtKB">
        <authorList>
            <consortium name="RefSeq"/>
        </authorList>
    </citation>
    <scope>IDENTIFICATION</scope>
    <source>
        <tissue evidence="3">Etiolated seedlings</tissue>
    </source>
</reference>
<dbReference type="GO" id="GO:0042393">
    <property type="term" value="F:histone binding"/>
    <property type="evidence" value="ECO:0007669"/>
    <property type="project" value="TreeGrafter"/>
</dbReference>
<protein>
    <submittedName>
        <fullName evidence="3">Uncharacterized protein LOC105851179</fullName>
    </submittedName>
</protein>
<dbReference type="InterPro" id="IPR047252">
    <property type="entry name" value="TP53BP1-like"/>
</dbReference>
<keyword evidence="2" id="KW-1185">Reference proteome</keyword>
<evidence type="ECO:0000313" key="2">
    <source>
        <dbReference type="Proteomes" id="UP000087171"/>
    </source>
</evidence>
<dbReference type="PaxDb" id="3827-XP_004514769.1"/>
<dbReference type="SUPFAM" id="SSF52113">
    <property type="entry name" value="BRCT domain"/>
    <property type="match status" value="1"/>
</dbReference>
<dbReference type="PROSITE" id="PS50172">
    <property type="entry name" value="BRCT"/>
    <property type="match status" value="1"/>
</dbReference>
<feature type="domain" description="BRCT" evidence="1">
    <location>
        <begin position="1"/>
        <end position="52"/>
    </location>
</feature>
<dbReference type="GO" id="GO:0005634">
    <property type="term" value="C:nucleus"/>
    <property type="evidence" value="ECO:0007669"/>
    <property type="project" value="TreeGrafter"/>
</dbReference>
<dbReference type="eggNOG" id="ENOG502RDA7">
    <property type="taxonomic scope" value="Eukaryota"/>
</dbReference>
<dbReference type="PANTHER" id="PTHR15321:SF3">
    <property type="entry name" value="TP53-BINDING PROTEIN 1"/>
    <property type="match status" value="1"/>
</dbReference>
<organism evidence="2 3">
    <name type="scientific">Cicer arietinum</name>
    <name type="common">Chickpea</name>
    <name type="synonym">Garbanzo</name>
    <dbReference type="NCBI Taxonomy" id="3827"/>
    <lineage>
        <taxon>Eukaryota</taxon>
        <taxon>Viridiplantae</taxon>
        <taxon>Streptophyta</taxon>
        <taxon>Embryophyta</taxon>
        <taxon>Tracheophyta</taxon>
        <taxon>Spermatophyta</taxon>
        <taxon>Magnoliopsida</taxon>
        <taxon>eudicotyledons</taxon>
        <taxon>Gunneridae</taxon>
        <taxon>Pentapetalae</taxon>
        <taxon>rosids</taxon>
        <taxon>fabids</taxon>
        <taxon>Fabales</taxon>
        <taxon>Fabaceae</taxon>
        <taxon>Papilionoideae</taxon>
        <taxon>50 kb inversion clade</taxon>
        <taxon>NPAAA clade</taxon>
        <taxon>Hologalegina</taxon>
        <taxon>IRL clade</taxon>
        <taxon>Cicereae</taxon>
        <taxon>Cicer</taxon>
    </lineage>
</organism>
<dbReference type="RefSeq" id="XP_012575514.1">
    <property type="nucleotide sequence ID" value="XM_012720060.2"/>
</dbReference>
<dbReference type="AlphaFoldDB" id="A0A1S3EJE2"/>
<dbReference type="InterPro" id="IPR001357">
    <property type="entry name" value="BRCT_dom"/>
</dbReference>
<dbReference type="OrthoDB" id="646980at2759"/>
<evidence type="ECO:0000313" key="3">
    <source>
        <dbReference type="RefSeq" id="XP_012575514.1"/>
    </source>
</evidence>
<proteinExistence type="predicted"/>
<evidence type="ECO:0000259" key="1">
    <source>
        <dbReference type="PROSITE" id="PS50172"/>
    </source>
</evidence>
<dbReference type="InterPro" id="IPR036420">
    <property type="entry name" value="BRCT_dom_sf"/>
</dbReference>